<feature type="transmembrane region" description="Helical" evidence="6">
    <location>
        <begin position="6"/>
        <end position="25"/>
    </location>
</feature>
<feature type="transmembrane region" description="Helical" evidence="6">
    <location>
        <begin position="133"/>
        <end position="151"/>
    </location>
</feature>
<evidence type="ECO:0000256" key="6">
    <source>
        <dbReference type="SAM" id="Phobius"/>
    </source>
</evidence>
<organism evidence="8 9">
    <name type="scientific">Pusillimonas minor</name>
    <dbReference type="NCBI Taxonomy" id="2697024"/>
    <lineage>
        <taxon>Bacteria</taxon>
        <taxon>Pseudomonadati</taxon>
        <taxon>Pseudomonadota</taxon>
        <taxon>Betaproteobacteria</taxon>
        <taxon>Burkholderiales</taxon>
        <taxon>Alcaligenaceae</taxon>
        <taxon>Pusillimonas</taxon>
    </lineage>
</organism>
<dbReference type="RefSeq" id="WP_185778305.1">
    <property type="nucleotide sequence ID" value="NZ_JACJUU010000001.1"/>
</dbReference>
<feature type="domain" description="Type II secretion system protein GspF" evidence="7">
    <location>
        <begin position="170"/>
        <end position="297"/>
    </location>
</feature>
<accession>A0A842HIJ6</accession>
<keyword evidence="3 6" id="KW-0812">Transmembrane</keyword>
<keyword evidence="4 6" id="KW-1133">Transmembrane helix</keyword>
<comment type="caution">
    <text evidence="8">The sequence shown here is derived from an EMBL/GenBank/DDBJ whole genome shotgun (WGS) entry which is preliminary data.</text>
</comment>
<comment type="subcellular location">
    <subcellularLocation>
        <location evidence="1">Cell membrane</location>
        <topology evidence="1">Multi-pass membrane protein</topology>
    </subcellularLocation>
</comment>
<dbReference type="Pfam" id="PF00482">
    <property type="entry name" value="T2SSF"/>
    <property type="match status" value="1"/>
</dbReference>
<keyword evidence="5 6" id="KW-0472">Membrane</keyword>
<evidence type="ECO:0000256" key="1">
    <source>
        <dbReference type="ARBA" id="ARBA00004651"/>
    </source>
</evidence>
<dbReference type="GO" id="GO:0005886">
    <property type="term" value="C:plasma membrane"/>
    <property type="evidence" value="ECO:0007669"/>
    <property type="project" value="UniProtKB-SubCell"/>
</dbReference>
<dbReference type="AlphaFoldDB" id="A0A842HIJ6"/>
<dbReference type="InterPro" id="IPR018076">
    <property type="entry name" value="T2SS_GspF_dom"/>
</dbReference>
<gene>
    <name evidence="8" type="ORF">GTU67_00850</name>
</gene>
<name>A0A842HIJ6_9BURK</name>
<proteinExistence type="predicted"/>
<evidence type="ECO:0000259" key="7">
    <source>
        <dbReference type="Pfam" id="PF00482"/>
    </source>
</evidence>
<reference evidence="8 9" key="1">
    <citation type="submission" date="2020-08" db="EMBL/GenBank/DDBJ databases">
        <title>Paraeoetvoesia sp. YC-7-48 draft genome sequence.</title>
        <authorList>
            <person name="Yao L."/>
        </authorList>
    </citation>
    <scope>NUCLEOTIDE SEQUENCE [LARGE SCALE GENOMIC DNA]</scope>
    <source>
        <strain evidence="9">YC-7-48</strain>
    </source>
</reference>
<sequence>MLTPQVLLSLMVLFVGALFLMWFAIEQFGTRARVLRRLDRAVRGRDEDMISERRMSVKEQLIRWMSVLGRRAPIFNSAQRREMRSQLMAAGYRQAGALSVLMGSSAFCGLALVLFVAVFLWPLMGPGQTLLKGLSVIVAMYLGSMLPRIVLDKLVKSRQLAISDSFPDALDLMVICANAGLGLNATILRVAQEIEFLAPELSDEFSLTAAQLQISGDTTAVLTEMADRIGLDSMRSLVSTLSQSRQYGTPISEALRILAASERTARRMRTEEAAAKLSTKMTLPMMLFILPTVMLIVGGPAFISLMNSLKSMSN</sequence>
<evidence type="ECO:0000313" key="8">
    <source>
        <dbReference type="EMBL" id="MBC2768459.1"/>
    </source>
</evidence>
<dbReference type="PANTHER" id="PTHR35007:SF2">
    <property type="entry name" value="PILUS ASSEMBLE PROTEIN"/>
    <property type="match status" value="1"/>
</dbReference>
<dbReference type="Proteomes" id="UP000545386">
    <property type="component" value="Unassembled WGS sequence"/>
</dbReference>
<feature type="transmembrane region" description="Helical" evidence="6">
    <location>
        <begin position="95"/>
        <end position="121"/>
    </location>
</feature>
<evidence type="ECO:0000256" key="3">
    <source>
        <dbReference type="ARBA" id="ARBA00022692"/>
    </source>
</evidence>
<keyword evidence="9" id="KW-1185">Reference proteome</keyword>
<dbReference type="EMBL" id="JACJUU010000001">
    <property type="protein sequence ID" value="MBC2768459.1"/>
    <property type="molecule type" value="Genomic_DNA"/>
</dbReference>
<evidence type="ECO:0000256" key="5">
    <source>
        <dbReference type="ARBA" id="ARBA00023136"/>
    </source>
</evidence>
<evidence type="ECO:0000313" key="9">
    <source>
        <dbReference type="Proteomes" id="UP000545386"/>
    </source>
</evidence>
<feature type="transmembrane region" description="Helical" evidence="6">
    <location>
        <begin position="286"/>
        <end position="306"/>
    </location>
</feature>
<evidence type="ECO:0000256" key="2">
    <source>
        <dbReference type="ARBA" id="ARBA00022475"/>
    </source>
</evidence>
<keyword evidence="2" id="KW-1003">Cell membrane</keyword>
<protein>
    <submittedName>
        <fullName evidence="8">Type II secretion system F family protein</fullName>
    </submittedName>
</protein>
<evidence type="ECO:0000256" key="4">
    <source>
        <dbReference type="ARBA" id="ARBA00022989"/>
    </source>
</evidence>
<dbReference type="PANTHER" id="PTHR35007">
    <property type="entry name" value="INTEGRAL MEMBRANE PROTEIN-RELATED"/>
    <property type="match status" value="1"/>
</dbReference>